<dbReference type="PROSITE" id="PS51725">
    <property type="entry name" value="ABM"/>
    <property type="match status" value="1"/>
</dbReference>
<dbReference type="Pfam" id="PF03992">
    <property type="entry name" value="ABM"/>
    <property type="match status" value="1"/>
</dbReference>
<dbReference type="Proteomes" id="UP000576082">
    <property type="component" value="Unassembled WGS sequence"/>
</dbReference>
<dbReference type="SUPFAM" id="SSF54909">
    <property type="entry name" value="Dimeric alpha+beta barrel"/>
    <property type="match status" value="1"/>
</dbReference>
<proteinExistence type="predicted"/>
<dbReference type="AlphaFoldDB" id="A0A7X9RUL1"/>
<dbReference type="InterPro" id="IPR011008">
    <property type="entry name" value="Dimeric_a/b-barrel"/>
</dbReference>
<feature type="domain" description="ABM" evidence="1">
    <location>
        <begin position="9"/>
        <end position="101"/>
    </location>
</feature>
<evidence type="ECO:0000313" key="2">
    <source>
        <dbReference type="EMBL" id="NME68919.1"/>
    </source>
</evidence>
<name>A0A7X9RUL1_9BACT</name>
<protein>
    <recommendedName>
        <fullName evidence="1">ABM domain-containing protein</fullName>
    </recommendedName>
</protein>
<evidence type="ECO:0000313" key="3">
    <source>
        <dbReference type="Proteomes" id="UP000576082"/>
    </source>
</evidence>
<dbReference type="Gene3D" id="3.30.70.100">
    <property type="match status" value="1"/>
</dbReference>
<dbReference type="RefSeq" id="WP_169657210.1">
    <property type="nucleotide sequence ID" value="NZ_JABANE010000031.1"/>
</dbReference>
<comment type="caution">
    <text evidence="2">The sequence shown here is derived from an EMBL/GenBank/DDBJ whole genome shotgun (WGS) entry which is preliminary data.</text>
</comment>
<dbReference type="InterPro" id="IPR007138">
    <property type="entry name" value="ABM_dom"/>
</dbReference>
<accession>A0A7X9RUL1</accession>
<gene>
    <name evidence="2" type="ORF">HHU12_13180</name>
</gene>
<reference evidence="2 3" key="1">
    <citation type="submission" date="2020-04" db="EMBL/GenBank/DDBJ databases">
        <title>Flammeovirga sp. SR4, a novel species isolated from seawater.</title>
        <authorList>
            <person name="Wang X."/>
        </authorList>
    </citation>
    <scope>NUCLEOTIDE SEQUENCE [LARGE SCALE GENOMIC DNA]</scope>
    <source>
        <strain evidence="2 3">ATCC 23126</strain>
    </source>
</reference>
<sequence length="113" mass="13147">MLNEKAINFWSKLEVKVLNGTAKEAADYHTQRRAIEECAATIDGFQYGELMLSSEDDNSFMILCGWHSEEDYVEWLKSPVRAQQFEDLSKLLEVETKESKYDSFHQFSQLKLS</sequence>
<evidence type="ECO:0000259" key="1">
    <source>
        <dbReference type="PROSITE" id="PS51725"/>
    </source>
</evidence>
<dbReference type="EMBL" id="JABANE010000031">
    <property type="protein sequence ID" value="NME68919.1"/>
    <property type="molecule type" value="Genomic_DNA"/>
</dbReference>
<keyword evidence="3" id="KW-1185">Reference proteome</keyword>
<organism evidence="2 3">
    <name type="scientific">Flammeovirga aprica JL-4</name>
    <dbReference type="NCBI Taxonomy" id="694437"/>
    <lineage>
        <taxon>Bacteria</taxon>
        <taxon>Pseudomonadati</taxon>
        <taxon>Bacteroidota</taxon>
        <taxon>Cytophagia</taxon>
        <taxon>Cytophagales</taxon>
        <taxon>Flammeovirgaceae</taxon>
        <taxon>Flammeovirga</taxon>
    </lineage>
</organism>